<dbReference type="InterPro" id="IPR003033">
    <property type="entry name" value="SCP2_sterol-bd_dom"/>
</dbReference>
<evidence type="ECO:0000259" key="1">
    <source>
        <dbReference type="Pfam" id="PF02036"/>
    </source>
</evidence>
<dbReference type="InterPro" id="IPR036527">
    <property type="entry name" value="SCP2_sterol-bd_dom_sf"/>
</dbReference>
<organism evidence="2">
    <name type="scientific">Brevibacillus laterosporus</name>
    <name type="common">Bacillus laterosporus</name>
    <dbReference type="NCBI Taxonomy" id="1465"/>
    <lineage>
        <taxon>Bacteria</taxon>
        <taxon>Bacillati</taxon>
        <taxon>Bacillota</taxon>
        <taxon>Bacilli</taxon>
        <taxon>Bacillales</taxon>
        <taxon>Paenibacillaceae</taxon>
        <taxon>Brevibacillus</taxon>
    </lineage>
</organism>
<dbReference type="GO" id="GO:0005829">
    <property type="term" value="C:cytosol"/>
    <property type="evidence" value="ECO:0007669"/>
    <property type="project" value="TreeGrafter"/>
</dbReference>
<protein>
    <submittedName>
        <fullName evidence="2">Sterol carrier protein</fullName>
    </submittedName>
</protein>
<evidence type="ECO:0000313" key="2">
    <source>
        <dbReference type="EMBL" id="AKF96213.1"/>
    </source>
</evidence>
<name>A0A0F7C209_BRELA</name>
<dbReference type="AlphaFoldDB" id="A0A0F7C209"/>
<sequence>MVKNIGSGWERGSSHVLQELETLADRINQDPSAIEGWLAVYQFDVSGERGGTYQIRFCDNQVQVMEGNSNQAQCTLQLSDTNFAKLLRKQLNPTTAVMLGKIKIKGDISLALQLQRLFA</sequence>
<accession>A0A0F7C209</accession>
<keyword evidence="2" id="KW-0614">Plasmid</keyword>
<dbReference type="PANTHER" id="PTHR10094:SF25">
    <property type="entry name" value="SCP2 STEROL-BINDING DOMAIN-CONTAINING PROTEIN 1"/>
    <property type="match status" value="1"/>
</dbReference>
<geneLocation type="plasmid" evidence="2">
    <name>unnamed2</name>
</geneLocation>
<proteinExistence type="predicted"/>
<dbReference type="SUPFAM" id="SSF55718">
    <property type="entry name" value="SCP-like"/>
    <property type="match status" value="1"/>
</dbReference>
<dbReference type="PANTHER" id="PTHR10094">
    <property type="entry name" value="STEROL CARRIER PROTEIN 2 SCP-2 FAMILY PROTEIN"/>
    <property type="match status" value="1"/>
</dbReference>
<dbReference type="EMBL" id="CP011076">
    <property type="protein sequence ID" value="AKF96213.1"/>
    <property type="molecule type" value="Genomic_DNA"/>
</dbReference>
<dbReference type="Gene3D" id="3.30.1050.10">
    <property type="entry name" value="SCP2 sterol-binding domain"/>
    <property type="match status" value="1"/>
</dbReference>
<gene>
    <name evidence="2" type="ORF">EX87_22015</name>
</gene>
<dbReference type="Pfam" id="PF02036">
    <property type="entry name" value="SCP2"/>
    <property type="match status" value="1"/>
</dbReference>
<reference evidence="2" key="1">
    <citation type="submission" date="2015-03" db="EMBL/GenBank/DDBJ databases">
        <title>MIGS Cultured Bacterial/Archaeal sample from Brevibacillus laterosporus.</title>
        <authorList>
            <person name="Zeng D."/>
            <person name="Zhu L."/>
            <person name="Dong G."/>
            <person name="Ye W."/>
            <person name="Ren D."/>
            <person name="Wu L."/>
            <person name="Xu J."/>
            <person name="Li G."/>
            <person name="Guo L."/>
        </authorList>
    </citation>
    <scope>NUCLEOTIDE SEQUENCE</scope>
    <source>
        <strain evidence="2">B9</strain>
        <plasmid evidence="2">unnamed2</plasmid>
    </source>
</reference>
<feature type="domain" description="SCP2" evidence="1">
    <location>
        <begin position="21"/>
        <end position="118"/>
    </location>
</feature>